<evidence type="ECO:0000256" key="5">
    <source>
        <dbReference type="ARBA" id="ARBA00050421"/>
    </source>
</evidence>
<dbReference type="CDD" id="cd04513">
    <property type="entry name" value="Glycosylasparaginase"/>
    <property type="match status" value="1"/>
</dbReference>
<dbReference type="SUPFAM" id="SSF56235">
    <property type="entry name" value="N-terminal nucleophile aminohydrolases (Ntn hydrolases)"/>
    <property type="match status" value="1"/>
</dbReference>
<dbReference type="GO" id="GO:0005764">
    <property type="term" value="C:lysosome"/>
    <property type="evidence" value="ECO:0007669"/>
    <property type="project" value="TreeGrafter"/>
</dbReference>
<dbReference type="GO" id="GO:0006508">
    <property type="term" value="P:proteolysis"/>
    <property type="evidence" value="ECO:0007669"/>
    <property type="project" value="UniProtKB-KW"/>
</dbReference>
<evidence type="ECO:0000256" key="11">
    <source>
        <dbReference type="ARBA" id="ARBA00079301"/>
    </source>
</evidence>
<feature type="signal peptide" evidence="16">
    <location>
        <begin position="1"/>
        <end position="27"/>
    </location>
</feature>
<dbReference type="OMA" id="YKPIINI"/>
<sequence>MRRSLVALRGHPCCFIALLVFCRQSWSDKLSLPLVLNTWHFPQAASSGWNELMGGGSVLDAVHAGCAQCEVDACDGTVGPGGSPDDHGETTLDAMIMDGDTYDVGAVAGLRRVPSAIGVARAIMDHTTHTLLVGEAASRFAVSMGFPDLDLTSNRSRKIFTDWLQATCQPNFYKNVVPNPTKYCGPYKPLVRMTSGESRPSAQPSWSRGHDTVGMLAVDGNGHIAVATSSNGAVHKISGRVGDSPIPGAGGYAVGGVGGAVATGDGDTMIRFLPSYQAVESMRRGMSPRGACRDALARIQKVRPGFFGALVCANTTGNFGAACSRHGSFTRFTYMVCTATACPAAHTISCE</sequence>
<dbReference type="PANTHER" id="PTHR10188">
    <property type="entry name" value="L-ASPARAGINASE"/>
    <property type="match status" value="1"/>
</dbReference>
<keyword evidence="2" id="KW-0645">Protease</keyword>
<dbReference type="Pfam" id="PF01112">
    <property type="entry name" value="Asparaginase_2"/>
    <property type="match status" value="1"/>
</dbReference>
<evidence type="ECO:0000256" key="15">
    <source>
        <dbReference type="PIRSR" id="PIRSR600246-3"/>
    </source>
</evidence>
<feature type="active site" description="Nucleophile" evidence="13">
    <location>
        <position position="212"/>
    </location>
</feature>
<proteinExistence type="inferred from homology"/>
<evidence type="ECO:0000256" key="12">
    <source>
        <dbReference type="ARBA" id="ARBA00080645"/>
    </source>
</evidence>
<dbReference type="InterPro" id="IPR000246">
    <property type="entry name" value="Peptidase_T2"/>
</dbReference>
<evidence type="ECO:0000256" key="10">
    <source>
        <dbReference type="ARBA" id="ARBA00078726"/>
    </source>
</evidence>
<dbReference type="GeneTree" id="ENSGT00950000183045"/>
<organism evidence="17 18">
    <name type="scientific">Eptatretus burgeri</name>
    <name type="common">Inshore hagfish</name>
    <dbReference type="NCBI Taxonomy" id="7764"/>
    <lineage>
        <taxon>Eukaryota</taxon>
        <taxon>Metazoa</taxon>
        <taxon>Chordata</taxon>
        <taxon>Craniata</taxon>
        <taxon>Vertebrata</taxon>
        <taxon>Cyclostomata</taxon>
        <taxon>Myxini</taxon>
        <taxon>Myxiniformes</taxon>
        <taxon>Myxinidae</taxon>
        <taxon>Eptatretinae</taxon>
        <taxon>Eptatretus</taxon>
    </lineage>
</organism>
<dbReference type="Gene3D" id="3.60.20.30">
    <property type="entry name" value="(Glycosyl)asparaginase"/>
    <property type="match status" value="1"/>
</dbReference>
<feature type="binding site" evidence="14">
    <location>
        <begin position="263"/>
        <end position="266"/>
    </location>
    <ligand>
        <name>substrate</name>
    </ligand>
</feature>
<dbReference type="GO" id="GO:0008233">
    <property type="term" value="F:peptidase activity"/>
    <property type="evidence" value="ECO:0007669"/>
    <property type="project" value="UniProtKB-KW"/>
</dbReference>
<evidence type="ECO:0000256" key="6">
    <source>
        <dbReference type="ARBA" id="ARBA00053295"/>
    </source>
</evidence>
<dbReference type="InterPro" id="IPR029055">
    <property type="entry name" value="Ntn_hydrolases_N"/>
</dbReference>
<reference evidence="17" key="2">
    <citation type="submission" date="2025-09" db="UniProtKB">
        <authorList>
            <consortium name="Ensembl"/>
        </authorList>
    </citation>
    <scope>IDENTIFICATION</scope>
</reference>
<evidence type="ECO:0000256" key="7">
    <source>
        <dbReference type="ARBA" id="ARBA00066729"/>
    </source>
</evidence>
<protein>
    <recommendedName>
        <fullName evidence="8">N(4)-(Beta-N-acetylglucosaminyl)-L-asparaginase</fullName>
        <ecNumber evidence="7">3.5.1.26</ecNumber>
    </recommendedName>
    <alternativeName>
        <fullName evidence="11">Aspartylglucosaminidase</fullName>
    </alternativeName>
    <alternativeName>
        <fullName evidence="10">Glycosylasparaginase</fullName>
    </alternativeName>
    <alternativeName>
        <fullName evidence="9">N(4)-(beta-N-acetylglucosaminyl)-L-asparaginase</fullName>
    </alternativeName>
    <alternativeName>
        <fullName evidence="12">N4-(N-acetyl-beta-glucosaminyl)-L-asparagine amidase</fullName>
    </alternativeName>
</protein>
<evidence type="ECO:0000256" key="2">
    <source>
        <dbReference type="ARBA" id="ARBA00022670"/>
    </source>
</evidence>
<evidence type="ECO:0000256" key="16">
    <source>
        <dbReference type="SAM" id="SignalP"/>
    </source>
</evidence>
<dbReference type="PANTHER" id="PTHR10188:SF6">
    <property type="entry name" value="N(4)-(BETA-N-ACETYLGLUCOSAMINYL)-L-ASPARAGINASE"/>
    <property type="match status" value="1"/>
</dbReference>
<reference evidence="17" key="1">
    <citation type="submission" date="2025-08" db="UniProtKB">
        <authorList>
            <consortium name="Ensembl"/>
        </authorList>
    </citation>
    <scope>IDENTIFICATION</scope>
</reference>
<comment type="similarity">
    <text evidence="1">Belongs to the Ntn-hydrolase family.</text>
</comment>
<dbReference type="EC" id="3.5.1.26" evidence="7"/>
<comment type="function">
    <text evidence="6">Cleaves the GlcNAc-Asn bond which joins oligosaccharides to the peptide of asparagine-linked glycoproteins.</text>
</comment>
<evidence type="ECO:0000256" key="3">
    <source>
        <dbReference type="ARBA" id="ARBA00022801"/>
    </source>
</evidence>
<feature type="binding site" evidence="14">
    <location>
        <begin position="240"/>
        <end position="243"/>
    </location>
    <ligand>
        <name>substrate</name>
    </ligand>
</feature>
<feature type="site" description="Cleavage; by autolysis" evidence="15">
    <location>
        <begin position="211"/>
        <end position="212"/>
    </location>
</feature>
<evidence type="ECO:0000256" key="8">
    <source>
        <dbReference type="ARBA" id="ARBA00067727"/>
    </source>
</evidence>
<dbReference type="Ensembl" id="ENSEBUT00000004231.1">
    <property type="protein sequence ID" value="ENSEBUP00000003835.1"/>
    <property type="gene ID" value="ENSEBUG00000002749.1"/>
</dbReference>
<name>A0A8C4NGB0_EPTBU</name>
<evidence type="ECO:0000256" key="13">
    <source>
        <dbReference type="PIRSR" id="PIRSR600246-1"/>
    </source>
</evidence>
<keyword evidence="4" id="KW-0068">Autocatalytic cleavage</keyword>
<keyword evidence="16" id="KW-0732">Signal</keyword>
<feature type="chain" id="PRO_5034070526" description="N(4)-(Beta-N-acetylglucosaminyl)-L-asparaginase" evidence="16">
    <location>
        <begin position="28"/>
        <end position="351"/>
    </location>
</feature>
<accession>A0A8C4NGB0</accession>
<evidence type="ECO:0000313" key="18">
    <source>
        <dbReference type="Proteomes" id="UP000694388"/>
    </source>
</evidence>
<evidence type="ECO:0000256" key="14">
    <source>
        <dbReference type="PIRSR" id="PIRSR600246-2"/>
    </source>
</evidence>
<dbReference type="GO" id="GO:0003948">
    <property type="term" value="F:N4-(beta-N-acetylglucosaminyl)-L-asparaginase activity"/>
    <property type="evidence" value="ECO:0007669"/>
    <property type="project" value="UniProtKB-EC"/>
</dbReference>
<keyword evidence="18" id="KW-1185">Reference proteome</keyword>
<keyword evidence="3" id="KW-0378">Hydrolase</keyword>
<evidence type="ECO:0000313" key="17">
    <source>
        <dbReference type="Ensembl" id="ENSEBUP00000003835.1"/>
    </source>
</evidence>
<comment type="catalytic activity">
    <reaction evidence="5">
        <text>N(4)-(beta-N-acetyl-D-glucosaminyl)-L-asparagine + H2O = N-acetyl-beta-D-glucosaminylamine + L-aspartate + H(+)</text>
        <dbReference type="Rhea" id="RHEA:11544"/>
        <dbReference type="ChEBI" id="CHEBI:15377"/>
        <dbReference type="ChEBI" id="CHEBI:15378"/>
        <dbReference type="ChEBI" id="CHEBI:15947"/>
        <dbReference type="ChEBI" id="CHEBI:29991"/>
        <dbReference type="ChEBI" id="CHEBI:58080"/>
        <dbReference type="EC" id="3.5.1.26"/>
    </reaction>
</comment>
<dbReference type="AlphaFoldDB" id="A0A8C4NGB0"/>
<evidence type="ECO:0000256" key="9">
    <source>
        <dbReference type="ARBA" id="ARBA00071391"/>
    </source>
</evidence>
<evidence type="ECO:0000256" key="1">
    <source>
        <dbReference type="ARBA" id="ARBA00010872"/>
    </source>
</evidence>
<dbReference type="FunFam" id="3.60.20.30:FF:000003">
    <property type="entry name" value="N(4)-(Beta-N-acetylglucosaminyl)-L-asparaginase isoform X1"/>
    <property type="match status" value="1"/>
</dbReference>
<evidence type="ECO:0000256" key="4">
    <source>
        <dbReference type="ARBA" id="ARBA00022813"/>
    </source>
</evidence>
<dbReference type="Proteomes" id="UP000694388">
    <property type="component" value="Unplaced"/>
</dbReference>